<dbReference type="AlphaFoldDB" id="A0A5J4J2L5"/>
<keyword evidence="1" id="KW-0472">Membrane</keyword>
<keyword evidence="1" id="KW-0812">Transmembrane</keyword>
<evidence type="ECO:0000313" key="2">
    <source>
        <dbReference type="EMBL" id="GER60278.1"/>
    </source>
</evidence>
<organism evidence="2 3">
    <name type="scientific">Patiriisocius marinus</name>
    <dbReference type="NCBI Taxonomy" id="1397112"/>
    <lineage>
        <taxon>Bacteria</taxon>
        <taxon>Pseudomonadati</taxon>
        <taxon>Bacteroidota</taxon>
        <taxon>Flavobacteriia</taxon>
        <taxon>Flavobacteriales</taxon>
        <taxon>Flavobacteriaceae</taxon>
        <taxon>Patiriisocius</taxon>
    </lineage>
</organism>
<comment type="caution">
    <text evidence="2">The sequence shown here is derived from an EMBL/GenBank/DDBJ whole genome shotgun (WGS) entry which is preliminary data.</text>
</comment>
<keyword evidence="3" id="KW-1185">Reference proteome</keyword>
<dbReference type="OrthoDB" id="10010306at2"/>
<dbReference type="Proteomes" id="UP000326509">
    <property type="component" value="Unassembled WGS sequence"/>
</dbReference>
<evidence type="ECO:0000313" key="3">
    <source>
        <dbReference type="Proteomes" id="UP000326509"/>
    </source>
</evidence>
<evidence type="ECO:0000256" key="1">
    <source>
        <dbReference type="SAM" id="Phobius"/>
    </source>
</evidence>
<sequence>MAKFKNVQFTVRVILGGIIMLHGIYRIFSIREYLDIVLIDYNQSINQELFIISASIFPFLEFFLGALLVFKIGVNKASLTALIITSIMAFGSVIDDVSITHLIYNTIVMSMLVCLLGIRYKLINSSESQINTLR</sequence>
<gene>
    <name evidence="2" type="ORF">ULMA_23860</name>
</gene>
<dbReference type="EMBL" id="BKCG01000006">
    <property type="protein sequence ID" value="GER60278.1"/>
    <property type="molecule type" value="Genomic_DNA"/>
</dbReference>
<keyword evidence="1" id="KW-1133">Transmembrane helix</keyword>
<feature type="transmembrane region" description="Helical" evidence="1">
    <location>
        <begin position="49"/>
        <end position="70"/>
    </location>
</feature>
<dbReference type="RefSeq" id="WP_151674709.1">
    <property type="nucleotide sequence ID" value="NZ_BKCG01000006.1"/>
</dbReference>
<evidence type="ECO:0008006" key="4">
    <source>
        <dbReference type="Google" id="ProtNLM"/>
    </source>
</evidence>
<feature type="transmembrane region" description="Helical" evidence="1">
    <location>
        <begin position="9"/>
        <end position="29"/>
    </location>
</feature>
<feature type="transmembrane region" description="Helical" evidence="1">
    <location>
        <begin position="77"/>
        <end position="94"/>
    </location>
</feature>
<reference evidence="2 3" key="1">
    <citation type="submission" date="2019-08" db="EMBL/GenBank/DDBJ databases">
        <title>Draft genome sequence of Ulvibacter marinus type strain NBRC 109484.</title>
        <authorList>
            <person name="Kawano K."/>
            <person name="Ushijima N."/>
            <person name="Kihara M."/>
            <person name="Itoh H."/>
        </authorList>
    </citation>
    <scope>NUCLEOTIDE SEQUENCE [LARGE SCALE GENOMIC DNA]</scope>
    <source>
        <strain evidence="2 3">NBRC 109484</strain>
    </source>
</reference>
<feature type="transmembrane region" description="Helical" evidence="1">
    <location>
        <begin position="100"/>
        <end position="118"/>
    </location>
</feature>
<protein>
    <recommendedName>
        <fullName evidence="4">DoxX family protein</fullName>
    </recommendedName>
</protein>
<name>A0A5J4J2L5_9FLAO</name>
<accession>A0A5J4J2L5</accession>
<proteinExistence type="predicted"/>